<protein>
    <submittedName>
        <fullName evidence="1">Uncharacterized protein</fullName>
    </submittedName>
</protein>
<proteinExistence type="predicted"/>
<evidence type="ECO:0000313" key="1">
    <source>
        <dbReference type="EMBL" id="VVC35993.1"/>
    </source>
</evidence>
<keyword evidence="2" id="KW-1185">Reference proteome</keyword>
<gene>
    <name evidence="1" type="ORF">CINCED_3A000916</name>
</gene>
<dbReference type="Proteomes" id="UP000325440">
    <property type="component" value="Unassembled WGS sequence"/>
</dbReference>
<sequence length="172" mass="19801">MEFSINMQDVIKMSLDTVNGNLNFHFLKRLLEAVVVHSGLNRYEMNFIGQDALRAQQVWAGGPDPDEKPLTGEFSVRLDKMYQTEEGESDEMLKTKFDNKMESYSIMFQEDDKIDLTGFDSNDNEGTLNLKVLKKIEKTADDRLTRLENSSGLNYFSVMSSVVHYRLEIILK</sequence>
<reference evidence="1 2" key="1">
    <citation type="submission" date="2019-08" db="EMBL/GenBank/DDBJ databases">
        <authorList>
            <person name="Alioto T."/>
            <person name="Alioto T."/>
            <person name="Gomez Garrido J."/>
        </authorList>
    </citation>
    <scope>NUCLEOTIDE SEQUENCE [LARGE SCALE GENOMIC DNA]</scope>
</reference>
<evidence type="ECO:0000313" key="2">
    <source>
        <dbReference type="Proteomes" id="UP000325440"/>
    </source>
</evidence>
<organism evidence="1 2">
    <name type="scientific">Cinara cedri</name>
    <dbReference type="NCBI Taxonomy" id="506608"/>
    <lineage>
        <taxon>Eukaryota</taxon>
        <taxon>Metazoa</taxon>
        <taxon>Ecdysozoa</taxon>
        <taxon>Arthropoda</taxon>
        <taxon>Hexapoda</taxon>
        <taxon>Insecta</taxon>
        <taxon>Pterygota</taxon>
        <taxon>Neoptera</taxon>
        <taxon>Paraneoptera</taxon>
        <taxon>Hemiptera</taxon>
        <taxon>Sternorrhyncha</taxon>
        <taxon>Aphidomorpha</taxon>
        <taxon>Aphidoidea</taxon>
        <taxon>Aphididae</taxon>
        <taxon>Lachninae</taxon>
        <taxon>Cinara</taxon>
    </lineage>
</organism>
<name>A0A5E4MUQ1_9HEMI</name>
<accession>A0A5E4MUQ1</accession>
<dbReference type="EMBL" id="CABPRJ010001430">
    <property type="protein sequence ID" value="VVC35993.1"/>
    <property type="molecule type" value="Genomic_DNA"/>
</dbReference>
<dbReference type="AlphaFoldDB" id="A0A5E4MUQ1"/>